<evidence type="ECO:0000256" key="2">
    <source>
        <dbReference type="ARBA" id="ARBA00010497"/>
    </source>
</evidence>
<gene>
    <name evidence="9" type="ORF">KGF56_001115</name>
</gene>
<comment type="cofactor">
    <cofactor evidence="1">
        <name>Zn(2+)</name>
        <dbReference type="ChEBI" id="CHEBI:29105"/>
    </cofactor>
</comment>
<evidence type="ECO:0000256" key="7">
    <source>
        <dbReference type="ARBA" id="ARBA00022833"/>
    </source>
</evidence>
<keyword evidence="5" id="KW-0479">Metal-binding</keyword>
<evidence type="ECO:0000256" key="1">
    <source>
        <dbReference type="ARBA" id="ARBA00001947"/>
    </source>
</evidence>
<feature type="domain" description="Prenyltransferase alpha-alpha toroid" evidence="8">
    <location>
        <begin position="3"/>
        <end position="353"/>
    </location>
</feature>
<evidence type="ECO:0000256" key="6">
    <source>
        <dbReference type="ARBA" id="ARBA00022737"/>
    </source>
</evidence>
<dbReference type="SUPFAM" id="SSF48239">
    <property type="entry name" value="Terpenoid cyclases/Protein prenyltransferases"/>
    <property type="match status" value="1"/>
</dbReference>
<evidence type="ECO:0000256" key="5">
    <source>
        <dbReference type="ARBA" id="ARBA00022723"/>
    </source>
</evidence>
<evidence type="ECO:0000256" key="4">
    <source>
        <dbReference type="ARBA" id="ARBA00022679"/>
    </source>
</evidence>
<dbReference type="GeneID" id="73378732"/>
<dbReference type="GO" id="GO:0005953">
    <property type="term" value="C:CAAX-protein geranylgeranyltransferase complex"/>
    <property type="evidence" value="ECO:0007669"/>
    <property type="project" value="TreeGrafter"/>
</dbReference>
<keyword evidence="3" id="KW-0637">Prenyltransferase</keyword>
<keyword evidence="4" id="KW-0808">Transferase</keyword>
<evidence type="ECO:0000313" key="9">
    <source>
        <dbReference type="EMBL" id="KAI3405896.2"/>
    </source>
</evidence>
<proteinExistence type="inferred from homology"/>
<evidence type="ECO:0000313" key="10">
    <source>
        <dbReference type="Proteomes" id="UP001202479"/>
    </source>
</evidence>
<organism evidence="9 10">
    <name type="scientific">Candida oxycetoniae</name>
    <dbReference type="NCBI Taxonomy" id="497107"/>
    <lineage>
        <taxon>Eukaryota</taxon>
        <taxon>Fungi</taxon>
        <taxon>Dikarya</taxon>
        <taxon>Ascomycota</taxon>
        <taxon>Saccharomycotina</taxon>
        <taxon>Pichiomycetes</taxon>
        <taxon>Debaryomycetaceae</taxon>
        <taxon>Candida/Lodderomyces clade</taxon>
        <taxon>Candida</taxon>
    </lineage>
</organism>
<dbReference type="InterPro" id="IPR001330">
    <property type="entry name" value="Prenyltrans"/>
</dbReference>
<sequence length="371" mass="43054">MSLLHEKHEKFFNRCLIALPAQAASEDSNKLAIIYFSLHGLQLLNKFNFTQQELKYHEKFIWDSFFIERNEYVTFRSTMYFQESGELFDSGDLSACLFALYSLMILKSDFKRLNWQKLFNFLVKCQIKQGSNKGGFLQTSNETDLESDFAQADIRQCYMALVIRQLLLDKTELKSDIDKNSLTDFILKRLNHNGGFGSQVFDEPHLGYTFCAIASLKLLGFPVDNLEQTKNWLVHRQVSYPEVLYPVMKDYAFHRNIDTGGFNGRENKLSDTCYSWWCSGSLYLLNQDNLKLINVELAEEFLLEKTQNTIMGGFSSVPDGTPDPMHTYLALASLSLWNCEKYKLDEIDALFTISKRLRHYRAERDSVVISY</sequence>
<dbReference type="GO" id="GO:0046872">
    <property type="term" value="F:metal ion binding"/>
    <property type="evidence" value="ECO:0007669"/>
    <property type="project" value="UniProtKB-KW"/>
</dbReference>
<keyword evidence="7" id="KW-0862">Zinc</keyword>
<dbReference type="PANTHER" id="PTHR11774">
    <property type="entry name" value="GERANYLGERANYL TRANSFERASE TYPE BETA SUBUNIT"/>
    <property type="match status" value="1"/>
</dbReference>
<dbReference type="Proteomes" id="UP001202479">
    <property type="component" value="Unassembled WGS sequence"/>
</dbReference>
<protein>
    <submittedName>
        <fullName evidence="9">CDC43</fullName>
    </submittedName>
</protein>
<comment type="similarity">
    <text evidence="2">Belongs to the protein prenyltransferase subunit beta family.</text>
</comment>
<dbReference type="GO" id="GO:0004662">
    <property type="term" value="F:CAAX-protein geranylgeranyltransferase activity"/>
    <property type="evidence" value="ECO:0007669"/>
    <property type="project" value="TreeGrafter"/>
</dbReference>
<evidence type="ECO:0000259" key="8">
    <source>
        <dbReference type="Pfam" id="PF00432"/>
    </source>
</evidence>
<reference evidence="9" key="1">
    <citation type="journal article" date="2022" name="DNA Res.">
        <title>Genome analysis of five recently described species of the CUG-Ser clade uncovers Candida theae as a new hybrid lineage with pathogenic potential in the Candida parapsilosis species complex.</title>
        <authorList>
            <person name="Mixao V."/>
            <person name="Del Olmo V."/>
            <person name="Hegedusova E."/>
            <person name="Saus E."/>
            <person name="Pryszcz L."/>
            <person name="Cillingova A."/>
            <person name="Nosek J."/>
            <person name="Gabaldon T."/>
        </authorList>
    </citation>
    <scope>NUCLEOTIDE SEQUENCE</scope>
    <source>
        <strain evidence="9">CBS 10844</strain>
    </source>
</reference>
<keyword evidence="6" id="KW-0677">Repeat</keyword>
<accession>A0AAI9T0D8</accession>
<keyword evidence="10" id="KW-1185">Reference proteome</keyword>
<dbReference type="Pfam" id="PF00432">
    <property type="entry name" value="Prenyltrans"/>
    <property type="match status" value="1"/>
</dbReference>
<comment type="caution">
    <text evidence="9">The sequence shown here is derived from an EMBL/GenBank/DDBJ whole genome shotgun (WGS) entry which is preliminary data.</text>
</comment>
<name>A0AAI9T0D8_9ASCO</name>
<evidence type="ECO:0000256" key="3">
    <source>
        <dbReference type="ARBA" id="ARBA00022602"/>
    </source>
</evidence>
<dbReference type="RefSeq" id="XP_049181641.1">
    <property type="nucleotide sequence ID" value="XM_049322204.1"/>
</dbReference>
<dbReference type="AlphaFoldDB" id="A0AAI9T0D8"/>
<dbReference type="EMBL" id="JAHUZD010000026">
    <property type="protein sequence ID" value="KAI3405896.2"/>
    <property type="molecule type" value="Genomic_DNA"/>
</dbReference>
<dbReference type="InterPro" id="IPR008930">
    <property type="entry name" value="Terpenoid_cyclase/PrenylTrfase"/>
</dbReference>
<dbReference type="PANTHER" id="PTHR11774:SF4">
    <property type="entry name" value="GERANYLGERANYL TRANSFERASE TYPE-1 SUBUNIT BETA"/>
    <property type="match status" value="1"/>
</dbReference>
<dbReference type="InterPro" id="IPR045089">
    <property type="entry name" value="PGGT1B-like"/>
</dbReference>
<dbReference type="Gene3D" id="1.50.10.20">
    <property type="match status" value="1"/>
</dbReference>